<proteinExistence type="predicted"/>
<evidence type="ECO:0000313" key="2">
    <source>
        <dbReference type="EMBL" id="MBB5890644.1"/>
    </source>
</evidence>
<organism evidence="2 3">
    <name type="scientific">Kutzneria kofuensis</name>
    <dbReference type="NCBI Taxonomy" id="103725"/>
    <lineage>
        <taxon>Bacteria</taxon>
        <taxon>Bacillati</taxon>
        <taxon>Actinomycetota</taxon>
        <taxon>Actinomycetes</taxon>
        <taxon>Pseudonocardiales</taxon>
        <taxon>Pseudonocardiaceae</taxon>
        <taxon>Kutzneria</taxon>
    </lineage>
</organism>
<name>A0A7W9KEZ7_9PSEU</name>
<gene>
    <name evidence="2" type="ORF">BJ998_001840</name>
</gene>
<keyword evidence="1" id="KW-0472">Membrane</keyword>
<keyword evidence="1" id="KW-1133">Transmembrane helix</keyword>
<keyword evidence="1" id="KW-0812">Transmembrane</keyword>
<dbReference type="EMBL" id="JACHIR010000001">
    <property type="protein sequence ID" value="MBB5890644.1"/>
    <property type="molecule type" value="Genomic_DNA"/>
</dbReference>
<comment type="caution">
    <text evidence="2">The sequence shown here is derived from an EMBL/GenBank/DDBJ whole genome shotgun (WGS) entry which is preliminary data.</text>
</comment>
<accession>A0A7W9KEZ7</accession>
<reference evidence="2 3" key="1">
    <citation type="submission" date="2020-08" db="EMBL/GenBank/DDBJ databases">
        <title>Sequencing the genomes of 1000 actinobacteria strains.</title>
        <authorList>
            <person name="Klenk H.-P."/>
        </authorList>
    </citation>
    <scope>NUCLEOTIDE SEQUENCE [LARGE SCALE GENOMIC DNA]</scope>
    <source>
        <strain evidence="2 3">DSM 43851</strain>
    </source>
</reference>
<evidence type="ECO:0000313" key="3">
    <source>
        <dbReference type="Proteomes" id="UP000585638"/>
    </source>
</evidence>
<feature type="transmembrane region" description="Helical" evidence="1">
    <location>
        <begin position="74"/>
        <end position="96"/>
    </location>
</feature>
<feature type="transmembrane region" description="Helical" evidence="1">
    <location>
        <begin position="6"/>
        <end position="26"/>
    </location>
</feature>
<keyword evidence="3" id="KW-1185">Reference proteome</keyword>
<dbReference type="AlphaFoldDB" id="A0A7W9KEZ7"/>
<sequence>MTVNVPLMPLLAGLGALLALILVWRAGRRRAKAAAEAARAGARLVSLAGRVLLGGAVLLGVQWIVVTYSNNTTLLVGVLALPDLFAAYVLTKALTVSTLDNATRRRGGQR</sequence>
<protein>
    <submittedName>
        <fullName evidence="2">Uncharacterized protein</fullName>
    </submittedName>
</protein>
<feature type="transmembrane region" description="Helical" evidence="1">
    <location>
        <begin position="47"/>
        <end position="68"/>
    </location>
</feature>
<evidence type="ECO:0000256" key="1">
    <source>
        <dbReference type="SAM" id="Phobius"/>
    </source>
</evidence>
<dbReference type="Proteomes" id="UP000585638">
    <property type="component" value="Unassembled WGS sequence"/>
</dbReference>
<dbReference type="RefSeq" id="WP_184860216.1">
    <property type="nucleotide sequence ID" value="NZ_BAAAWY010000042.1"/>
</dbReference>